<evidence type="ECO:0000256" key="1">
    <source>
        <dbReference type="SAM" id="SignalP"/>
    </source>
</evidence>
<name>A0A7R9LS67_9ACAR</name>
<keyword evidence="1" id="KW-0732">Signal</keyword>
<dbReference type="SMART" id="SM00198">
    <property type="entry name" value="SCP"/>
    <property type="match status" value="1"/>
</dbReference>
<dbReference type="AlphaFoldDB" id="A0A7R9LS67"/>
<accession>A0A7R9LS67</accession>
<sequence length="175" mass="20259">MSYILYLQLIFAVCVNCYLLKPQFDGKDVTTDVFQLDCLQTHNYYREKHCSSPLKYSPKLKLFALKRATLLLSNVGTKAASFKNSAIGENTFIMRYDNSTPIDCKQVVQMWYKVKINYNWKQQTKARPSSRHFVQLVWNSTQRIGCATVYSPHIRFVSIVCAYHNVVPIGRNISD</sequence>
<dbReference type="OrthoDB" id="6516458at2759"/>
<dbReference type="InterPro" id="IPR001283">
    <property type="entry name" value="CRISP-related"/>
</dbReference>
<proteinExistence type="predicted"/>
<feature type="chain" id="PRO_5035592457" description="SCP domain-containing protein" evidence="1">
    <location>
        <begin position="18"/>
        <end position="175"/>
    </location>
</feature>
<evidence type="ECO:0000259" key="2">
    <source>
        <dbReference type="SMART" id="SM00198"/>
    </source>
</evidence>
<keyword evidence="4" id="KW-1185">Reference proteome</keyword>
<evidence type="ECO:0000313" key="4">
    <source>
        <dbReference type="Proteomes" id="UP000759131"/>
    </source>
</evidence>
<feature type="non-terminal residue" evidence="3">
    <location>
        <position position="175"/>
    </location>
</feature>
<dbReference type="EMBL" id="OC892816">
    <property type="protein sequence ID" value="CAD7646909.1"/>
    <property type="molecule type" value="Genomic_DNA"/>
</dbReference>
<protein>
    <recommendedName>
        <fullName evidence="2">SCP domain-containing protein</fullName>
    </recommendedName>
</protein>
<dbReference type="SUPFAM" id="SSF55797">
    <property type="entry name" value="PR-1-like"/>
    <property type="match status" value="1"/>
</dbReference>
<organism evidence="3">
    <name type="scientific">Medioppia subpectinata</name>
    <dbReference type="NCBI Taxonomy" id="1979941"/>
    <lineage>
        <taxon>Eukaryota</taxon>
        <taxon>Metazoa</taxon>
        <taxon>Ecdysozoa</taxon>
        <taxon>Arthropoda</taxon>
        <taxon>Chelicerata</taxon>
        <taxon>Arachnida</taxon>
        <taxon>Acari</taxon>
        <taxon>Acariformes</taxon>
        <taxon>Sarcoptiformes</taxon>
        <taxon>Oribatida</taxon>
        <taxon>Brachypylina</taxon>
        <taxon>Oppioidea</taxon>
        <taxon>Oppiidae</taxon>
        <taxon>Medioppia</taxon>
    </lineage>
</organism>
<reference evidence="3" key="1">
    <citation type="submission" date="2020-11" db="EMBL/GenBank/DDBJ databases">
        <authorList>
            <person name="Tran Van P."/>
        </authorList>
    </citation>
    <scope>NUCLEOTIDE SEQUENCE</scope>
</reference>
<dbReference type="Gene3D" id="3.40.33.10">
    <property type="entry name" value="CAP"/>
    <property type="match status" value="1"/>
</dbReference>
<dbReference type="Pfam" id="PF00188">
    <property type="entry name" value="CAP"/>
    <property type="match status" value="1"/>
</dbReference>
<dbReference type="InterPro" id="IPR014044">
    <property type="entry name" value="CAP_dom"/>
</dbReference>
<dbReference type="PANTHER" id="PTHR10334">
    <property type="entry name" value="CYSTEINE-RICH SECRETORY PROTEIN-RELATED"/>
    <property type="match status" value="1"/>
</dbReference>
<evidence type="ECO:0000313" key="3">
    <source>
        <dbReference type="EMBL" id="CAD7646909.1"/>
    </source>
</evidence>
<dbReference type="EMBL" id="CAJPIZ010038241">
    <property type="protein sequence ID" value="CAG2121250.1"/>
    <property type="molecule type" value="Genomic_DNA"/>
</dbReference>
<dbReference type="Proteomes" id="UP000759131">
    <property type="component" value="Unassembled WGS sequence"/>
</dbReference>
<feature type="domain" description="SCP" evidence="2">
    <location>
        <begin position="33"/>
        <end position="168"/>
    </location>
</feature>
<gene>
    <name evidence="3" type="ORF">OSB1V03_LOCUS21196</name>
</gene>
<dbReference type="InterPro" id="IPR035940">
    <property type="entry name" value="CAP_sf"/>
</dbReference>
<feature type="signal peptide" evidence="1">
    <location>
        <begin position="1"/>
        <end position="17"/>
    </location>
</feature>